<evidence type="ECO:0000313" key="3">
    <source>
        <dbReference type="Proteomes" id="UP001500897"/>
    </source>
</evidence>
<comment type="caution">
    <text evidence="2">The sequence shown here is derived from an EMBL/GenBank/DDBJ whole genome shotgun (WGS) entry which is preliminary data.</text>
</comment>
<accession>A0ABN2XKT8</accession>
<evidence type="ECO:0000313" key="2">
    <source>
        <dbReference type="EMBL" id="GAA2112843.1"/>
    </source>
</evidence>
<name>A0ABN2XKT8_9ACTN</name>
<protein>
    <submittedName>
        <fullName evidence="2">Uncharacterized protein</fullName>
    </submittedName>
</protein>
<reference evidence="2 3" key="1">
    <citation type="journal article" date="2019" name="Int. J. Syst. Evol. Microbiol.">
        <title>The Global Catalogue of Microorganisms (GCM) 10K type strain sequencing project: providing services to taxonomists for standard genome sequencing and annotation.</title>
        <authorList>
            <consortium name="The Broad Institute Genomics Platform"/>
            <consortium name="The Broad Institute Genome Sequencing Center for Infectious Disease"/>
            <person name="Wu L."/>
            <person name="Ma J."/>
        </authorList>
    </citation>
    <scope>NUCLEOTIDE SEQUENCE [LARGE SCALE GENOMIC DNA]</scope>
    <source>
        <strain evidence="2 3">JCM 14559</strain>
    </source>
</reference>
<feature type="compositionally biased region" description="Pro residues" evidence="1">
    <location>
        <begin position="1"/>
        <end position="10"/>
    </location>
</feature>
<gene>
    <name evidence="2" type="ORF">GCM10009759_56010</name>
</gene>
<keyword evidence="3" id="KW-1185">Reference proteome</keyword>
<dbReference type="EMBL" id="BAAANS010000044">
    <property type="protein sequence ID" value="GAA2112843.1"/>
    <property type="molecule type" value="Genomic_DNA"/>
</dbReference>
<dbReference type="Proteomes" id="UP001500897">
    <property type="component" value="Unassembled WGS sequence"/>
</dbReference>
<proteinExistence type="predicted"/>
<organism evidence="2 3">
    <name type="scientific">Kitasatospora saccharophila</name>
    <dbReference type="NCBI Taxonomy" id="407973"/>
    <lineage>
        <taxon>Bacteria</taxon>
        <taxon>Bacillati</taxon>
        <taxon>Actinomycetota</taxon>
        <taxon>Actinomycetes</taxon>
        <taxon>Kitasatosporales</taxon>
        <taxon>Streptomycetaceae</taxon>
        <taxon>Kitasatospora</taxon>
    </lineage>
</organism>
<feature type="compositionally biased region" description="Low complexity" evidence="1">
    <location>
        <begin position="20"/>
        <end position="30"/>
    </location>
</feature>
<feature type="region of interest" description="Disordered" evidence="1">
    <location>
        <begin position="1"/>
        <end position="37"/>
    </location>
</feature>
<evidence type="ECO:0000256" key="1">
    <source>
        <dbReference type="SAM" id="MobiDB-lite"/>
    </source>
</evidence>
<sequence length="56" mass="5843">MCRVCPPPPAAKRRPGGNGTVLAGTATGTGRRQERDGLLGWRDGRALAGTAVAERR</sequence>